<feature type="compositionally biased region" description="Low complexity" evidence="1">
    <location>
        <begin position="57"/>
        <end position="70"/>
    </location>
</feature>
<accession>A0ABN9RTS4</accession>
<dbReference type="EMBL" id="CAUYUJ010007706">
    <property type="protein sequence ID" value="CAK0821717.1"/>
    <property type="molecule type" value="Genomic_DNA"/>
</dbReference>
<keyword evidence="3" id="KW-1185">Reference proteome</keyword>
<evidence type="ECO:0000256" key="1">
    <source>
        <dbReference type="SAM" id="MobiDB-lite"/>
    </source>
</evidence>
<protein>
    <submittedName>
        <fullName evidence="2">Uncharacterized protein</fullName>
    </submittedName>
</protein>
<evidence type="ECO:0000313" key="3">
    <source>
        <dbReference type="Proteomes" id="UP001189429"/>
    </source>
</evidence>
<feature type="region of interest" description="Disordered" evidence="1">
    <location>
        <begin position="1"/>
        <end position="26"/>
    </location>
</feature>
<gene>
    <name evidence="2" type="ORF">PCOR1329_LOCUS22913</name>
</gene>
<reference evidence="2" key="1">
    <citation type="submission" date="2023-10" db="EMBL/GenBank/DDBJ databases">
        <authorList>
            <person name="Chen Y."/>
            <person name="Shah S."/>
            <person name="Dougan E. K."/>
            <person name="Thang M."/>
            <person name="Chan C."/>
        </authorList>
    </citation>
    <scope>NUCLEOTIDE SEQUENCE [LARGE SCALE GENOMIC DNA]</scope>
</reference>
<proteinExistence type="predicted"/>
<dbReference type="Proteomes" id="UP001189429">
    <property type="component" value="Unassembled WGS sequence"/>
</dbReference>
<feature type="non-terminal residue" evidence="2">
    <location>
        <position position="104"/>
    </location>
</feature>
<comment type="caution">
    <text evidence="2">The sequence shown here is derived from an EMBL/GenBank/DDBJ whole genome shotgun (WGS) entry which is preliminary data.</text>
</comment>
<feature type="region of interest" description="Disordered" evidence="1">
    <location>
        <begin position="49"/>
        <end position="70"/>
    </location>
</feature>
<evidence type="ECO:0000313" key="2">
    <source>
        <dbReference type="EMBL" id="CAK0821717.1"/>
    </source>
</evidence>
<organism evidence="2 3">
    <name type="scientific">Prorocentrum cordatum</name>
    <dbReference type="NCBI Taxonomy" id="2364126"/>
    <lineage>
        <taxon>Eukaryota</taxon>
        <taxon>Sar</taxon>
        <taxon>Alveolata</taxon>
        <taxon>Dinophyceae</taxon>
        <taxon>Prorocentrales</taxon>
        <taxon>Prorocentraceae</taxon>
        <taxon>Prorocentrum</taxon>
    </lineage>
</organism>
<name>A0ABN9RTS4_9DINO</name>
<sequence length="104" mass="11577">GRARRPTAREQAAGRRRPPGWRSRGPPWTCRALCSSPPPWPWWPAGSRWRSRGSGGYSRTRSSGRGRAAAPWCWPRSWPPGCSARPCWRAPPAGRCSRGPSGWS</sequence>
<feature type="non-terminal residue" evidence="2">
    <location>
        <position position="1"/>
    </location>
</feature>